<keyword evidence="2" id="KW-1185">Reference proteome</keyword>
<dbReference type="Proteomes" id="UP001210925">
    <property type="component" value="Unassembled WGS sequence"/>
</dbReference>
<protein>
    <submittedName>
        <fullName evidence="1">Uncharacterized protein</fullName>
    </submittedName>
</protein>
<proteinExistence type="predicted"/>
<dbReference type="EMBL" id="JADGKB010000178">
    <property type="protein sequence ID" value="KAJ3251551.1"/>
    <property type="molecule type" value="Genomic_DNA"/>
</dbReference>
<organism evidence="1 2">
    <name type="scientific">Boothiomyces macroporosus</name>
    <dbReference type="NCBI Taxonomy" id="261099"/>
    <lineage>
        <taxon>Eukaryota</taxon>
        <taxon>Fungi</taxon>
        <taxon>Fungi incertae sedis</taxon>
        <taxon>Chytridiomycota</taxon>
        <taxon>Chytridiomycota incertae sedis</taxon>
        <taxon>Chytridiomycetes</taxon>
        <taxon>Rhizophydiales</taxon>
        <taxon>Terramycetaceae</taxon>
        <taxon>Boothiomyces</taxon>
    </lineage>
</organism>
<sequence length="216" mass="25026">MLYLLFTHLVLSLDYPQFIQFWDQNIRVDISSEAVVVPRNETTNIIFEDSYQEDYCQEVFLDDKCLISEEGCVGRKVIASKSPSYESLLVDSISVTLYQGIINNLIEKTGDKYYISIKDSIGRLYCYPVSYRTQNPILNEGVIVPRFIQMHVDVGPMYYYFEIEFKSSKRIPAKYIARNIQNSFTNGFGSGNMVYTIRDFDVSQNQSNSPKLIFQQ</sequence>
<evidence type="ECO:0000313" key="2">
    <source>
        <dbReference type="Proteomes" id="UP001210925"/>
    </source>
</evidence>
<comment type="caution">
    <text evidence="1">The sequence shown here is derived from an EMBL/GenBank/DDBJ whole genome shotgun (WGS) entry which is preliminary data.</text>
</comment>
<evidence type="ECO:0000313" key="1">
    <source>
        <dbReference type="EMBL" id="KAJ3251551.1"/>
    </source>
</evidence>
<accession>A0AAD5Y039</accession>
<gene>
    <name evidence="1" type="ORF">HK103_002267</name>
</gene>
<reference evidence="1" key="1">
    <citation type="submission" date="2020-05" db="EMBL/GenBank/DDBJ databases">
        <title>Phylogenomic resolution of chytrid fungi.</title>
        <authorList>
            <person name="Stajich J.E."/>
            <person name="Amses K."/>
            <person name="Simmons R."/>
            <person name="Seto K."/>
            <person name="Myers J."/>
            <person name="Bonds A."/>
            <person name="Quandt C.A."/>
            <person name="Barry K."/>
            <person name="Liu P."/>
            <person name="Grigoriev I."/>
            <person name="Longcore J.E."/>
            <person name="James T.Y."/>
        </authorList>
    </citation>
    <scope>NUCLEOTIDE SEQUENCE</scope>
    <source>
        <strain evidence="1">PLAUS21</strain>
    </source>
</reference>
<name>A0AAD5Y039_9FUNG</name>
<dbReference type="AlphaFoldDB" id="A0AAD5Y039"/>